<accession>A0AA88D1T5</accession>
<feature type="region of interest" description="Disordered" evidence="1">
    <location>
        <begin position="1"/>
        <end position="76"/>
    </location>
</feature>
<dbReference type="Proteomes" id="UP001187192">
    <property type="component" value="Unassembled WGS sequence"/>
</dbReference>
<gene>
    <name evidence="2" type="ORF">TIFTF001_010078</name>
</gene>
<sequence>MQEASWGESRAGLAGAEDTGCNSSVPDGGKEESLAQESRGPNLSDTGGSLLVLAHLRKERREKKRKKKRKRKEKGN</sequence>
<comment type="caution">
    <text evidence="2">The sequence shown here is derived from an EMBL/GenBank/DDBJ whole genome shotgun (WGS) entry which is preliminary data.</text>
</comment>
<keyword evidence="3" id="KW-1185">Reference proteome</keyword>
<reference evidence="2" key="1">
    <citation type="submission" date="2023-07" db="EMBL/GenBank/DDBJ databases">
        <title>draft genome sequence of fig (Ficus carica).</title>
        <authorList>
            <person name="Takahashi T."/>
            <person name="Nishimura K."/>
        </authorList>
    </citation>
    <scope>NUCLEOTIDE SEQUENCE</scope>
</reference>
<feature type="compositionally biased region" description="Polar residues" evidence="1">
    <location>
        <begin position="35"/>
        <end position="47"/>
    </location>
</feature>
<evidence type="ECO:0000256" key="1">
    <source>
        <dbReference type="SAM" id="MobiDB-lite"/>
    </source>
</evidence>
<organism evidence="2 3">
    <name type="scientific">Ficus carica</name>
    <name type="common">Common fig</name>
    <dbReference type="NCBI Taxonomy" id="3494"/>
    <lineage>
        <taxon>Eukaryota</taxon>
        <taxon>Viridiplantae</taxon>
        <taxon>Streptophyta</taxon>
        <taxon>Embryophyta</taxon>
        <taxon>Tracheophyta</taxon>
        <taxon>Spermatophyta</taxon>
        <taxon>Magnoliopsida</taxon>
        <taxon>eudicotyledons</taxon>
        <taxon>Gunneridae</taxon>
        <taxon>Pentapetalae</taxon>
        <taxon>rosids</taxon>
        <taxon>fabids</taxon>
        <taxon>Rosales</taxon>
        <taxon>Moraceae</taxon>
        <taxon>Ficeae</taxon>
        <taxon>Ficus</taxon>
    </lineage>
</organism>
<dbReference type="AlphaFoldDB" id="A0AA88D1T5"/>
<feature type="compositionally biased region" description="Basic residues" evidence="1">
    <location>
        <begin position="55"/>
        <end position="76"/>
    </location>
</feature>
<name>A0AA88D1T5_FICCA</name>
<dbReference type="EMBL" id="BTGU01000012">
    <property type="protein sequence ID" value="GMN40855.1"/>
    <property type="molecule type" value="Genomic_DNA"/>
</dbReference>
<protein>
    <submittedName>
        <fullName evidence="2">Uncharacterized protein</fullName>
    </submittedName>
</protein>
<evidence type="ECO:0000313" key="2">
    <source>
        <dbReference type="EMBL" id="GMN40855.1"/>
    </source>
</evidence>
<evidence type="ECO:0000313" key="3">
    <source>
        <dbReference type="Proteomes" id="UP001187192"/>
    </source>
</evidence>
<proteinExistence type="predicted"/>